<evidence type="ECO:0000256" key="1">
    <source>
        <dbReference type="ARBA" id="ARBA00022679"/>
    </source>
</evidence>
<feature type="compositionally biased region" description="Polar residues" evidence="3">
    <location>
        <begin position="56"/>
        <end position="74"/>
    </location>
</feature>
<evidence type="ECO:0000256" key="2">
    <source>
        <dbReference type="ARBA" id="ARBA00023315"/>
    </source>
</evidence>
<gene>
    <name evidence="5" type="ORF">GCM10025868_21440</name>
</gene>
<keyword evidence="2" id="KW-0012">Acyltransferase</keyword>
<reference evidence="6" key="1">
    <citation type="journal article" date="2019" name="Int. J. Syst. Evol. Microbiol.">
        <title>The Global Catalogue of Microorganisms (GCM) 10K type strain sequencing project: providing services to taxonomists for standard genome sequencing and annotation.</title>
        <authorList>
            <consortium name="The Broad Institute Genomics Platform"/>
            <consortium name="The Broad Institute Genome Sequencing Center for Infectious Disease"/>
            <person name="Wu L."/>
            <person name="Ma J."/>
        </authorList>
    </citation>
    <scope>NUCLEOTIDE SEQUENCE [LARGE SCALE GENOMIC DNA]</scope>
    <source>
        <strain evidence="6">NBRC 108730</strain>
    </source>
</reference>
<dbReference type="SUPFAM" id="SSF55729">
    <property type="entry name" value="Acyl-CoA N-acyltransferases (Nat)"/>
    <property type="match status" value="1"/>
</dbReference>
<dbReference type="EMBL" id="BSUZ01000001">
    <property type="protein sequence ID" value="GMA86894.1"/>
    <property type="molecule type" value="Genomic_DNA"/>
</dbReference>
<keyword evidence="6" id="KW-1185">Reference proteome</keyword>
<evidence type="ECO:0000313" key="6">
    <source>
        <dbReference type="Proteomes" id="UP001157017"/>
    </source>
</evidence>
<sequence>MAARTVVVRAWCDRCRTTGCCPSRCCRPTCRCGRSPPTSRPRCTRWSTSGPAGPTSPATTCGRSTTGGACSSAPTRRPSSRLAAWAGDVPVGVVLGKVFSDGTGWVAHLAVDRARQGRGLGRALLLRALRDRAAAGATRLGLAVSGANRDALRLYLSVGLEVEREWLTYVPDR</sequence>
<name>A0ABQ6JGH8_9ACTN</name>
<dbReference type="PANTHER" id="PTHR43877">
    <property type="entry name" value="AMINOALKYLPHOSPHONATE N-ACETYLTRANSFERASE-RELATED-RELATED"/>
    <property type="match status" value="1"/>
</dbReference>
<comment type="caution">
    <text evidence="5">The sequence shown here is derived from an EMBL/GenBank/DDBJ whole genome shotgun (WGS) entry which is preliminary data.</text>
</comment>
<dbReference type="PROSITE" id="PS51186">
    <property type="entry name" value="GNAT"/>
    <property type="match status" value="1"/>
</dbReference>
<protein>
    <recommendedName>
        <fullName evidence="4">N-acetyltransferase domain-containing protein</fullName>
    </recommendedName>
</protein>
<accession>A0ABQ6JGH8</accession>
<dbReference type="Proteomes" id="UP001157017">
    <property type="component" value="Unassembled WGS sequence"/>
</dbReference>
<proteinExistence type="predicted"/>
<dbReference type="Pfam" id="PF00583">
    <property type="entry name" value="Acetyltransf_1"/>
    <property type="match status" value="1"/>
</dbReference>
<evidence type="ECO:0000259" key="4">
    <source>
        <dbReference type="PROSITE" id="PS51186"/>
    </source>
</evidence>
<dbReference type="InterPro" id="IPR000182">
    <property type="entry name" value="GNAT_dom"/>
</dbReference>
<dbReference type="InterPro" id="IPR016181">
    <property type="entry name" value="Acyl_CoA_acyltransferase"/>
</dbReference>
<evidence type="ECO:0000313" key="5">
    <source>
        <dbReference type="EMBL" id="GMA86894.1"/>
    </source>
</evidence>
<feature type="domain" description="N-acetyltransferase" evidence="4">
    <location>
        <begin position="76"/>
        <end position="173"/>
    </location>
</feature>
<evidence type="ECO:0000256" key="3">
    <source>
        <dbReference type="SAM" id="MobiDB-lite"/>
    </source>
</evidence>
<feature type="region of interest" description="Disordered" evidence="3">
    <location>
        <begin position="43"/>
        <end position="77"/>
    </location>
</feature>
<keyword evidence="1" id="KW-0808">Transferase</keyword>
<dbReference type="InterPro" id="IPR050832">
    <property type="entry name" value="Bact_Acetyltransf"/>
</dbReference>
<dbReference type="Gene3D" id="3.40.630.30">
    <property type="match status" value="1"/>
</dbReference>
<organism evidence="5 6">
    <name type="scientific">Angustibacter aerolatus</name>
    <dbReference type="NCBI Taxonomy" id="1162965"/>
    <lineage>
        <taxon>Bacteria</taxon>
        <taxon>Bacillati</taxon>
        <taxon>Actinomycetota</taxon>
        <taxon>Actinomycetes</taxon>
        <taxon>Kineosporiales</taxon>
        <taxon>Kineosporiaceae</taxon>
    </lineage>
</organism>